<feature type="compositionally biased region" description="Basic residues" evidence="6">
    <location>
        <begin position="204"/>
        <end position="219"/>
    </location>
</feature>
<dbReference type="InterPro" id="IPR055423">
    <property type="entry name" value="Ig_TMEM132_5th"/>
</dbReference>
<evidence type="ECO:0000259" key="11">
    <source>
        <dbReference type="Pfam" id="PF23481"/>
    </source>
</evidence>
<dbReference type="InterPro" id="IPR026307">
    <property type="entry name" value="TMEM132"/>
</dbReference>
<dbReference type="InterPro" id="IPR055422">
    <property type="entry name" value="Ig_TMEM132_2nd"/>
</dbReference>
<dbReference type="InterPro" id="IPR055421">
    <property type="entry name" value="TMEM132_3rd"/>
</dbReference>
<protein>
    <submittedName>
        <fullName evidence="14">Transmembrane protein 132A</fullName>
    </submittedName>
</protein>
<dbReference type="Pfam" id="PF23481">
    <property type="entry name" value="Ig_TMEM132_2nd"/>
    <property type="match status" value="1"/>
</dbReference>
<dbReference type="Proteomes" id="UP001178508">
    <property type="component" value="Chromosome 3"/>
</dbReference>
<feature type="chain" id="PRO_5043729372" evidence="8">
    <location>
        <begin position="24"/>
        <end position="1038"/>
    </location>
</feature>
<keyword evidence="3 7" id="KW-0812">Transmembrane</keyword>
<dbReference type="GO" id="GO:0016020">
    <property type="term" value="C:membrane"/>
    <property type="evidence" value="ECO:0007669"/>
    <property type="project" value="UniProtKB-SubCell"/>
</dbReference>
<evidence type="ECO:0000256" key="7">
    <source>
        <dbReference type="SAM" id="Phobius"/>
    </source>
</evidence>
<dbReference type="Pfam" id="PF23486">
    <property type="entry name" value="Ig_TMEM132_5th"/>
    <property type="match status" value="1"/>
</dbReference>
<sequence>MLHCGGVSMLLLWILTDVPPSLLQPPLPLSLPVHLSVVPPLWQFLPLSQVELGPLFSNSSPFSSSHSLFMLPPHGQAPRPGLQASFGPYSVTQLIPEPILPSPLSASLLSEHVQRERGEGGQEVFWVRTLFHRRADGGARGTCITLHAFKETEEHKASCITQPPLGLCVVSLSLPGSWFKGQDARQSNEDLVKPHSNVPLRHRTHKREHRRHGHHHRNTDKHQHTMSPSLRYSPGIYGDTKVNAPRALRRQQGPMRDQIQLFYSSVDVEAEFEPTAAGCVEERAAQSQRKLVHIRALTLKEEKEGKLKRTPEKETCLNGQEEEAISLDSHVVIHHYRGPVMIGQPIRVSVNLRGNFSAEFVVIRLQVKKGLVSIVAQRTVTSDLWTVTLERSQGSTHDVVSILCHKQSGRTHTHTPSVLQQVVCLSVDGLRHSFGVAMTVSAHWFVEYSGRNNPASPHGAAVSTFSFTDRHIYGIAPITEGNTIINTAIFTNQPVSVPVIVLAISHDGKVSDVTSAVTCHSTNENTIKVSNDCSALFVDGSESGLGNTCAVVEFQLGMLSGSVCLEVWAPSVPLRVSLADPVLNAIDGWNHFTESGCGPVYQRSSVQVLTQFTAQDSEGRNTHLLGSSDWFVDVTKLVRDWLRVEDPSVASLSQNNLIGLRPGKTSIHVISEQWDGVLGRCDVTVTAEPVTPGDLSVQVVSGLGMLVTSSPAHPSIITTTVTAYNILYSHHQEASISVWLQFSDDSASLLSSFSDLPVSLLLSSLAESVVVVTPGPNQHIFAQGDGGGPLLRAELLVSTCGDLPITSNSISEADWIETRARRLARGSGWIRVNLDLGFLQPEEDRNEMGEEFEFDISDMLVESDIDVYATNSEEDDGGGNVSSDYDRLGGKVTDRKWNKAGNEGMISRNNLERAVLMPSQEEGIVYFSPSQEGGGRGRGEEEQGARELEVGVGAVLALICLSTMLFLANCLPCALKDKRRSKMEEEEEERGEGEGGGQEEEEQERKERATEEREEEGEKKKMKQVEGMEEVTEVEIIC</sequence>
<accession>A0AAV1EX49</accession>
<reference evidence="14" key="1">
    <citation type="submission" date="2023-08" db="EMBL/GenBank/DDBJ databases">
        <authorList>
            <person name="Alioto T."/>
            <person name="Alioto T."/>
            <person name="Gomez Garrido J."/>
        </authorList>
    </citation>
    <scope>NUCLEOTIDE SEQUENCE</scope>
</reference>
<name>A0AAV1EX49_XYRNO</name>
<feature type="region of interest" description="Disordered" evidence="6">
    <location>
        <begin position="984"/>
        <end position="1038"/>
    </location>
</feature>
<feature type="compositionally biased region" description="Basic and acidic residues" evidence="6">
    <location>
        <begin position="1003"/>
        <end position="1026"/>
    </location>
</feature>
<evidence type="ECO:0000256" key="1">
    <source>
        <dbReference type="ARBA" id="ARBA00004479"/>
    </source>
</evidence>
<keyword evidence="8" id="KW-0732">Signal</keyword>
<feature type="domain" description="Transmembrane protein family 132 fourth" evidence="9">
    <location>
        <begin position="474"/>
        <end position="571"/>
    </location>
</feature>
<feature type="signal peptide" evidence="8">
    <location>
        <begin position="1"/>
        <end position="23"/>
    </location>
</feature>
<evidence type="ECO:0000259" key="13">
    <source>
        <dbReference type="Pfam" id="PF23487"/>
    </source>
</evidence>
<dbReference type="InterPro" id="IPR055424">
    <property type="entry name" value="Ig_TMEM132_6th"/>
</dbReference>
<feature type="compositionally biased region" description="Acidic residues" evidence="6">
    <location>
        <begin position="984"/>
        <end position="1002"/>
    </location>
</feature>
<evidence type="ECO:0000256" key="6">
    <source>
        <dbReference type="SAM" id="MobiDB-lite"/>
    </source>
</evidence>
<feature type="compositionally biased region" description="Acidic residues" evidence="6">
    <location>
        <begin position="1027"/>
        <end position="1038"/>
    </location>
</feature>
<evidence type="ECO:0000256" key="5">
    <source>
        <dbReference type="ARBA" id="ARBA00023136"/>
    </source>
</evidence>
<gene>
    <name evidence="14" type="ORF">XNOV1_A008543</name>
</gene>
<organism evidence="14 15">
    <name type="scientific">Xyrichtys novacula</name>
    <name type="common">Pearly razorfish</name>
    <name type="synonym">Hemipteronotus novacula</name>
    <dbReference type="NCBI Taxonomy" id="13765"/>
    <lineage>
        <taxon>Eukaryota</taxon>
        <taxon>Metazoa</taxon>
        <taxon>Chordata</taxon>
        <taxon>Craniata</taxon>
        <taxon>Vertebrata</taxon>
        <taxon>Euteleostomi</taxon>
        <taxon>Actinopterygii</taxon>
        <taxon>Neopterygii</taxon>
        <taxon>Teleostei</taxon>
        <taxon>Neoteleostei</taxon>
        <taxon>Acanthomorphata</taxon>
        <taxon>Eupercaria</taxon>
        <taxon>Labriformes</taxon>
        <taxon>Labridae</taxon>
        <taxon>Xyrichtys</taxon>
    </lineage>
</organism>
<feature type="domain" description="Transmembrane protein TMEM132 fifth" evidence="12">
    <location>
        <begin position="576"/>
        <end position="690"/>
    </location>
</feature>
<dbReference type="InterPro" id="IPR031437">
    <property type="entry name" value="Ig_TMEM132_4th"/>
</dbReference>
<dbReference type="Pfam" id="PF23039">
    <property type="entry name" value="TMEM132_3rd"/>
    <property type="match status" value="1"/>
</dbReference>
<dbReference type="PANTHER" id="PTHR13388">
    <property type="entry name" value="DETONATOR, ISOFORM E"/>
    <property type="match status" value="1"/>
</dbReference>
<comment type="subcellular location">
    <subcellularLocation>
        <location evidence="1">Membrane</location>
        <topology evidence="1">Single-pass type I membrane protein</topology>
    </subcellularLocation>
</comment>
<keyword evidence="4 7" id="KW-1133">Transmembrane helix</keyword>
<feature type="domain" description="Transmembrane protein TMEM132 cohesin-like" evidence="10">
    <location>
        <begin position="324"/>
        <end position="453"/>
    </location>
</feature>
<dbReference type="Pfam" id="PF23487">
    <property type="entry name" value="Ig_TMEM132_6th"/>
    <property type="match status" value="1"/>
</dbReference>
<dbReference type="PANTHER" id="PTHR13388:SF29">
    <property type="entry name" value="TRANSMEMBRANE PROTEIN 132C ISOFORM X1"/>
    <property type="match status" value="1"/>
</dbReference>
<feature type="transmembrane region" description="Helical" evidence="7">
    <location>
        <begin position="950"/>
        <end position="975"/>
    </location>
</feature>
<keyword evidence="15" id="KW-1185">Reference proteome</keyword>
<evidence type="ECO:0000256" key="2">
    <source>
        <dbReference type="ARBA" id="ARBA00006166"/>
    </source>
</evidence>
<evidence type="ECO:0000259" key="9">
    <source>
        <dbReference type="Pfam" id="PF16070"/>
    </source>
</evidence>
<evidence type="ECO:0000256" key="8">
    <source>
        <dbReference type="SAM" id="SignalP"/>
    </source>
</evidence>
<evidence type="ECO:0000259" key="12">
    <source>
        <dbReference type="Pfam" id="PF23486"/>
    </source>
</evidence>
<keyword evidence="5 7" id="KW-0472">Membrane</keyword>
<evidence type="ECO:0000256" key="4">
    <source>
        <dbReference type="ARBA" id="ARBA00022989"/>
    </source>
</evidence>
<feature type="domain" description="Transmembrane protein TMEM132 second Ig-like" evidence="11">
    <location>
        <begin position="122"/>
        <end position="200"/>
    </location>
</feature>
<dbReference type="AlphaFoldDB" id="A0AAV1EX49"/>
<feature type="domain" description="Transmembrane protein TMEM132 sixth" evidence="13">
    <location>
        <begin position="694"/>
        <end position="798"/>
    </location>
</feature>
<evidence type="ECO:0000313" key="14">
    <source>
        <dbReference type="EMBL" id="CAJ1053265.1"/>
    </source>
</evidence>
<evidence type="ECO:0000313" key="15">
    <source>
        <dbReference type="Proteomes" id="UP001178508"/>
    </source>
</evidence>
<comment type="similarity">
    <text evidence="2">Belongs to the TMEM132 family.</text>
</comment>
<feature type="region of interest" description="Disordered" evidence="6">
    <location>
        <begin position="204"/>
        <end position="227"/>
    </location>
</feature>
<proteinExistence type="inferred from homology"/>
<evidence type="ECO:0000259" key="10">
    <source>
        <dbReference type="Pfam" id="PF23039"/>
    </source>
</evidence>
<dbReference type="EMBL" id="OY660866">
    <property type="protein sequence ID" value="CAJ1053265.1"/>
    <property type="molecule type" value="Genomic_DNA"/>
</dbReference>
<evidence type="ECO:0000256" key="3">
    <source>
        <dbReference type="ARBA" id="ARBA00022692"/>
    </source>
</evidence>
<dbReference type="Pfam" id="PF16070">
    <property type="entry name" value="Ig_TMEM132_4th"/>
    <property type="match status" value="1"/>
</dbReference>